<reference evidence="3 4" key="1">
    <citation type="journal article" date="2019" name="Int. J. Syst. Evol. Microbiol.">
        <title>The Global Catalogue of Microorganisms (GCM) 10K type strain sequencing project: providing services to taxonomists for standard genome sequencing and annotation.</title>
        <authorList>
            <consortium name="The Broad Institute Genomics Platform"/>
            <consortium name="The Broad Institute Genome Sequencing Center for Infectious Disease"/>
            <person name="Wu L."/>
            <person name="Ma J."/>
        </authorList>
    </citation>
    <scope>NUCLEOTIDE SEQUENCE [LARGE SCALE GENOMIC DNA]</scope>
    <source>
        <strain evidence="3 4">PJ61</strain>
    </source>
</reference>
<evidence type="ECO:0000256" key="1">
    <source>
        <dbReference type="SAM" id="MobiDB-lite"/>
    </source>
</evidence>
<protein>
    <submittedName>
        <fullName evidence="3">SprT-like domain-containing protein</fullName>
    </submittedName>
</protein>
<feature type="domain" description="SprT-like" evidence="2">
    <location>
        <begin position="151"/>
        <end position="238"/>
    </location>
</feature>
<gene>
    <name evidence="3" type="ORF">ACFQDD_02050</name>
</gene>
<name>A0ABD5SZD5_9EURY</name>
<keyword evidence="4" id="KW-1185">Reference proteome</keyword>
<dbReference type="Pfam" id="PF10263">
    <property type="entry name" value="SprT-like"/>
    <property type="match status" value="1"/>
</dbReference>
<proteinExistence type="predicted"/>
<comment type="caution">
    <text evidence="3">The sequence shown here is derived from an EMBL/GenBank/DDBJ whole genome shotgun (WGS) entry which is preliminary data.</text>
</comment>
<evidence type="ECO:0000259" key="2">
    <source>
        <dbReference type="Pfam" id="PF10263"/>
    </source>
</evidence>
<dbReference type="EMBL" id="JBHSWT010000043">
    <property type="protein sequence ID" value="MFC6770318.1"/>
    <property type="molecule type" value="Genomic_DNA"/>
</dbReference>
<evidence type="ECO:0000313" key="3">
    <source>
        <dbReference type="EMBL" id="MFC6770318.1"/>
    </source>
</evidence>
<feature type="region of interest" description="Disordered" evidence="1">
    <location>
        <begin position="99"/>
        <end position="120"/>
    </location>
</feature>
<dbReference type="InterPro" id="IPR006640">
    <property type="entry name" value="SprT-like_domain"/>
</dbReference>
<evidence type="ECO:0000313" key="4">
    <source>
        <dbReference type="Proteomes" id="UP001596274"/>
    </source>
</evidence>
<dbReference type="AlphaFoldDB" id="A0ABD5SZD5"/>
<accession>A0ABD5SZD5</accession>
<feature type="compositionally biased region" description="Polar residues" evidence="1">
    <location>
        <begin position="99"/>
        <end position="109"/>
    </location>
</feature>
<sequence>MAQNPHNDVIPDLSEQTELETGPIKIRWSGKDRRRVVRGLRAATADGFTEKAVAFPVVTRQKTQIVIKTEEELEALKDELKLKAKPRVYDRITNEITAHRQGSPNSEASGFTEKAKERKENTDMEALLEDEIRPHARERVAEVWPGGTVDIDEVAFFWNPQLTSHWGMAYPPSSVPRRYVDDQYRLAIGFQRAHYYRAGLEKLKETCRHELIHIWQYEHPDAGNGGHGPKFKQWVDDMDTFV</sequence>
<dbReference type="GO" id="GO:0006950">
    <property type="term" value="P:response to stress"/>
    <property type="evidence" value="ECO:0007669"/>
    <property type="project" value="UniProtKB-ARBA"/>
</dbReference>
<dbReference type="Proteomes" id="UP001596274">
    <property type="component" value="Unassembled WGS sequence"/>
</dbReference>
<organism evidence="3 4">
    <name type="scientific">Halorubrum pallidum</name>
    <dbReference type="NCBI Taxonomy" id="1526114"/>
    <lineage>
        <taxon>Archaea</taxon>
        <taxon>Methanobacteriati</taxon>
        <taxon>Methanobacteriota</taxon>
        <taxon>Stenosarchaea group</taxon>
        <taxon>Halobacteria</taxon>
        <taxon>Halobacteriales</taxon>
        <taxon>Haloferacaceae</taxon>
        <taxon>Halorubrum</taxon>
    </lineage>
</organism>